<keyword evidence="3 7" id="KW-0227">DNA damage</keyword>
<name>A0ABP7GWD0_9FLAO</name>
<dbReference type="InterPro" id="IPR022572">
    <property type="entry name" value="DNA_rep/recomb_RecO_N"/>
</dbReference>
<evidence type="ECO:0000256" key="1">
    <source>
        <dbReference type="ARBA" id="ARBA00007452"/>
    </source>
</evidence>
<evidence type="ECO:0000256" key="5">
    <source>
        <dbReference type="ARBA" id="ARBA00023204"/>
    </source>
</evidence>
<keyword evidence="5 7" id="KW-0234">DNA repair</keyword>
<evidence type="ECO:0000256" key="7">
    <source>
        <dbReference type="HAMAP-Rule" id="MF_00201"/>
    </source>
</evidence>
<dbReference type="Pfam" id="PF02565">
    <property type="entry name" value="RecO_C"/>
    <property type="match status" value="1"/>
</dbReference>
<dbReference type="SUPFAM" id="SSF57863">
    <property type="entry name" value="ArfGap/RecO-like zinc finger"/>
    <property type="match status" value="1"/>
</dbReference>
<dbReference type="Gene3D" id="2.40.50.140">
    <property type="entry name" value="Nucleic acid-binding proteins"/>
    <property type="match status" value="1"/>
</dbReference>
<evidence type="ECO:0000256" key="4">
    <source>
        <dbReference type="ARBA" id="ARBA00023172"/>
    </source>
</evidence>
<comment type="similarity">
    <text evidence="1 7">Belongs to the RecO family.</text>
</comment>
<evidence type="ECO:0000313" key="9">
    <source>
        <dbReference type="EMBL" id="GAA3775694.1"/>
    </source>
</evidence>
<dbReference type="RefSeq" id="WP_344726685.1">
    <property type="nucleotide sequence ID" value="NZ_BAABBI010000001.1"/>
</dbReference>
<dbReference type="InterPro" id="IPR042242">
    <property type="entry name" value="RecO_C"/>
</dbReference>
<dbReference type="InterPro" id="IPR003717">
    <property type="entry name" value="RecO"/>
</dbReference>
<dbReference type="PANTHER" id="PTHR33991:SF1">
    <property type="entry name" value="DNA REPAIR PROTEIN RECO"/>
    <property type="match status" value="1"/>
</dbReference>
<evidence type="ECO:0000256" key="2">
    <source>
        <dbReference type="ARBA" id="ARBA00021310"/>
    </source>
</evidence>
<organism evidence="9 10">
    <name type="scientific">Corallibacter vietnamensis</name>
    <dbReference type="NCBI Taxonomy" id="904130"/>
    <lineage>
        <taxon>Bacteria</taxon>
        <taxon>Pseudomonadati</taxon>
        <taxon>Bacteroidota</taxon>
        <taxon>Flavobacteriia</taxon>
        <taxon>Flavobacteriales</taxon>
        <taxon>Flavobacteriaceae</taxon>
        <taxon>Corallibacter</taxon>
    </lineage>
</organism>
<accession>A0ABP7GWD0</accession>
<keyword evidence="4 7" id="KW-0233">DNA recombination</keyword>
<comment type="function">
    <text evidence="7">Involved in DNA repair and RecF pathway recombination.</text>
</comment>
<dbReference type="NCBIfam" id="TIGR00613">
    <property type="entry name" value="reco"/>
    <property type="match status" value="1"/>
</dbReference>
<dbReference type="Pfam" id="PF11967">
    <property type="entry name" value="RecO_N"/>
    <property type="match status" value="1"/>
</dbReference>
<dbReference type="EMBL" id="BAABBI010000001">
    <property type="protein sequence ID" value="GAA3775694.1"/>
    <property type="molecule type" value="Genomic_DNA"/>
</dbReference>
<proteinExistence type="inferred from homology"/>
<comment type="caution">
    <text evidence="9">The sequence shown here is derived from an EMBL/GenBank/DDBJ whole genome shotgun (WGS) entry which is preliminary data.</text>
</comment>
<dbReference type="InterPro" id="IPR012340">
    <property type="entry name" value="NA-bd_OB-fold"/>
</dbReference>
<keyword evidence="10" id="KW-1185">Reference proteome</keyword>
<evidence type="ECO:0000313" key="10">
    <source>
        <dbReference type="Proteomes" id="UP001501456"/>
    </source>
</evidence>
<reference evidence="10" key="1">
    <citation type="journal article" date="2019" name="Int. J. Syst. Evol. Microbiol.">
        <title>The Global Catalogue of Microorganisms (GCM) 10K type strain sequencing project: providing services to taxonomists for standard genome sequencing and annotation.</title>
        <authorList>
            <consortium name="The Broad Institute Genomics Platform"/>
            <consortium name="The Broad Institute Genome Sequencing Center for Infectious Disease"/>
            <person name="Wu L."/>
            <person name="Ma J."/>
        </authorList>
    </citation>
    <scope>NUCLEOTIDE SEQUENCE [LARGE SCALE GENOMIC DNA]</scope>
    <source>
        <strain evidence="10">JCM 17525</strain>
    </source>
</reference>
<gene>
    <name evidence="7 9" type="primary">recO</name>
    <name evidence="9" type="ORF">GCM10022271_04790</name>
</gene>
<dbReference type="Gene3D" id="1.20.1440.120">
    <property type="entry name" value="Recombination protein O, C-terminal domain"/>
    <property type="match status" value="1"/>
</dbReference>
<dbReference type="InterPro" id="IPR037278">
    <property type="entry name" value="ARFGAP/RecO"/>
</dbReference>
<dbReference type="Proteomes" id="UP001501456">
    <property type="component" value="Unassembled WGS sequence"/>
</dbReference>
<feature type="domain" description="DNA replication/recombination mediator RecO N-terminal" evidence="8">
    <location>
        <begin position="4"/>
        <end position="79"/>
    </location>
</feature>
<evidence type="ECO:0000256" key="6">
    <source>
        <dbReference type="ARBA" id="ARBA00033409"/>
    </source>
</evidence>
<dbReference type="HAMAP" id="MF_00201">
    <property type="entry name" value="RecO"/>
    <property type="match status" value="1"/>
</dbReference>
<evidence type="ECO:0000256" key="3">
    <source>
        <dbReference type="ARBA" id="ARBA00022763"/>
    </source>
</evidence>
<sequence length="240" mass="27551">MLGSTQAIVLSKIKYRDNDLIVKCYTLNRGVVSYLLPSVLKSKKGTSKVAYFQALSQLLIEEDYRKNKSLHYIKDVKINNVYQSLHSHVIKSAVTMFVAEILSLALKEEENNQALYSFLETALLWFDTEKEYANFHLLFLVKLTKYLGFYPELPKQNGKPFFNLETGTFESLEVGNYSISGKNVDVLKHLLAATFDTISTIKLKSEQRQSFLNMLLLYYELHIGGFKKTKSLDIFGQVFN</sequence>
<dbReference type="PANTHER" id="PTHR33991">
    <property type="entry name" value="DNA REPAIR PROTEIN RECO"/>
    <property type="match status" value="1"/>
</dbReference>
<dbReference type="SUPFAM" id="SSF50249">
    <property type="entry name" value="Nucleic acid-binding proteins"/>
    <property type="match status" value="1"/>
</dbReference>
<protein>
    <recommendedName>
        <fullName evidence="2 7">DNA repair protein RecO</fullName>
    </recommendedName>
    <alternativeName>
        <fullName evidence="6 7">Recombination protein O</fullName>
    </alternativeName>
</protein>
<evidence type="ECO:0000259" key="8">
    <source>
        <dbReference type="Pfam" id="PF11967"/>
    </source>
</evidence>